<dbReference type="KEGG" id="kpul:GXN76_09335"/>
<dbReference type="EMBL" id="CP048104">
    <property type="protein sequence ID" value="QKG85989.1"/>
    <property type="molecule type" value="Genomic_DNA"/>
</dbReference>
<feature type="transmembrane region" description="Helical" evidence="1">
    <location>
        <begin position="134"/>
        <end position="160"/>
    </location>
</feature>
<feature type="transmembrane region" description="Helical" evidence="1">
    <location>
        <begin position="331"/>
        <end position="348"/>
    </location>
</feature>
<feature type="transmembrane region" description="Helical" evidence="1">
    <location>
        <begin position="81"/>
        <end position="102"/>
    </location>
</feature>
<dbReference type="Proteomes" id="UP000503088">
    <property type="component" value="Chromosome"/>
</dbReference>
<keyword evidence="1" id="KW-1133">Transmembrane helix</keyword>
<feature type="transmembrane region" description="Helical" evidence="1">
    <location>
        <begin position="297"/>
        <end position="319"/>
    </location>
</feature>
<sequence>MNTVLQKRLQSIGFGFIALFLVLSLISFPEQAFESSLKGLKIWWDVVFPALLPFFIASEILMGFGVVHFLGVLLEPMMRPLFRVPGTGAFVMAMGLASGYPIGAKLTARLREQKLISRTEGERLVSFTNTADPLFMFGAVAVGFFHDVSLGIAIAVAHYLSSLTLGLLMRFHEPGGPTTPPPKKDTSFFLWRALREMHQARMKDGRSLGQLMGDAISSSIHTLLIVGGFMIIFSVIINILGQIGIIGWLASVIGLFFQIVNIPTELSSSVISGLFEITLGAQVVSQTPDTVHMAYKIAIVGAITAWSGFSVHAQVASILSKTDIRYTPYCIARIIHSILAAWFTLLLWEPVSRYWMSLDNTVPVFFRHPQETGWETYTQLVSWMGWRMVMILAIMLFVGILWQTFRYLRSRLS</sequence>
<feature type="domain" description="Nucleoside transporter/FeoB GTPase Gate" evidence="2">
    <location>
        <begin position="46"/>
        <end position="122"/>
    </location>
</feature>
<evidence type="ECO:0000313" key="4">
    <source>
        <dbReference type="Proteomes" id="UP000503088"/>
    </source>
</evidence>
<dbReference type="AlphaFoldDB" id="A0A7D3XQ51"/>
<evidence type="ECO:0000313" key="3">
    <source>
        <dbReference type="EMBL" id="QKG85989.1"/>
    </source>
</evidence>
<accession>A0A7D3XQ51</accession>
<proteinExistence type="predicted"/>
<keyword evidence="1" id="KW-0812">Transmembrane</keyword>
<keyword evidence="4" id="KW-1185">Reference proteome</keyword>
<reference evidence="3 4" key="1">
    <citation type="submission" date="2020-01" db="EMBL/GenBank/DDBJ databases">
        <authorList>
            <person name="Gulvik C.A."/>
            <person name="Batra D.G."/>
        </authorList>
    </citation>
    <scope>NUCLEOTIDE SEQUENCE [LARGE SCALE GENOMIC DNA]</scope>
    <source>
        <strain evidence="3 4">W9323</strain>
    </source>
</reference>
<dbReference type="NCBIfam" id="TIGR02871">
    <property type="entry name" value="spore_ylbJ"/>
    <property type="match status" value="1"/>
</dbReference>
<feature type="domain" description="Nucleoside transporter/FeoB GTPase Gate" evidence="2">
    <location>
        <begin position="224"/>
        <end position="320"/>
    </location>
</feature>
<dbReference type="Pfam" id="PF07670">
    <property type="entry name" value="Gate"/>
    <property type="match status" value="2"/>
</dbReference>
<dbReference type="InterPro" id="IPR011642">
    <property type="entry name" value="Gate_dom"/>
</dbReference>
<dbReference type="InterPro" id="IPR014226">
    <property type="entry name" value="Spore_IM_YlbJ"/>
</dbReference>
<name>A0A7D3XQ51_9BACL</name>
<feature type="transmembrane region" description="Helical" evidence="1">
    <location>
        <begin position="12"/>
        <end position="28"/>
    </location>
</feature>
<protein>
    <submittedName>
        <fullName evidence="3">Sporulation integral membrane protein YlbJ</fullName>
    </submittedName>
</protein>
<evidence type="ECO:0000259" key="2">
    <source>
        <dbReference type="Pfam" id="PF07670"/>
    </source>
</evidence>
<feature type="transmembrane region" description="Helical" evidence="1">
    <location>
        <begin position="48"/>
        <end position="74"/>
    </location>
</feature>
<gene>
    <name evidence="3" type="primary">ylbJ</name>
    <name evidence="3" type="ORF">GXN76_09335</name>
</gene>
<keyword evidence="1" id="KW-0472">Membrane</keyword>
<feature type="transmembrane region" description="Helical" evidence="1">
    <location>
        <begin position="384"/>
        <end position="405"/>
    </location>
</feature>
<organism evidence="3 4">
    <name type="scientific">Kroppenstedtia pulmonis</name>
    <dbReference type="NCBI Taxonomy" id="1380685"/>
    <lineage>
        <taxon>Bacteria</taxon>
        <taxon>Bacillati</taxon>
        <taxon>Bacillota</taxon>
        <taxon>Bacilli</taxon>
        <taxon>Bacillales</taxon>
        <taxon>Thermoactinomycetaceae</taxon>
        <taxon>Kroppenstedtia</taxon>
    </lineage>
</organism>
<evidence type="ECO:0000256" key="1">
    <source>
        <dbReference type="SAM" id="Phobius"/>
    </source>
</evidence>